<comment type="caution">
    <text evidence="2">The sequence shown here is derived from an EMBL/GenBank/DDBJ whole genome shotgun (WGS) entry which is preliminary data.</text>
</comment>
<keyword evidence="3" id="KW-1185">Reference proteome</keyword>
<evidence type="ECO:0000259" key="1">
    <source>
        <dbReference type="Pfam" id="PF04991"/>
    </source>
</evidence>
<dbReference type="PANTHER" id="PTHR43404">
    <property type="entry name" value="LIPOPOLYSACCHARIDE CHOLINEPHOSPHOTRANSFERASE LICD"/>
    <property type="match status" value="1"/>
</dbReference>
<dbReference type="InterPro" id="IPR052942">
    <property type="entry name" value="LPS_cholinephosphotransferase"/>
</dbReference>
<name>A0A6L5XAV1_9BACT</name>
<dbReference type="Pfam" id="PF04991">
    <property type="entry name" value="LicD"/>
    <property type="match status" value="1"/>
</dbReference>
<proteinExistence type="predicted"/>
<feature type="domain" description="LicD/FKTN/FKRP nucleotidyltransferase" evidence="1">
    <location>
        <begin position="52"/>
        <end position="266"/>
    </location>
</feature>
<dbReference type="EMBL" id="VULT01000001">
    <property type="protein sequence ID" value="MSS16338.1"/>
    <property type="molecule type" value="Genomic_DNA"/>
</dbReference>
<dbReference type="Proteomes" id="UP000483362">
    <property type="component" value="Unassembled WGS sequence"/>
</dbReference>
<evidence type="ECO:0000313" key="2">
    <source>
        <dbReference type="EMBL" id="MSS16338.1"/>
    </source>
</evidence>
<dbReference type="GO" id="GO:0009100">
    <property type="term" value="P:glycoprotein metabolic process"/>
    <property type="evidence" value="ECO:0007669"/>
    <property type="project" value="UniProtKB-ARBA"/>
</dbReference>
<dbReference type="PANTHER" id="PTHR43404:SF2">
    <property type="entry name" value="LIPOPOLYSACCHARIDE CHOLINEPHOSPHOTRANSFERASE LICD"/>
    <property type="match status" value="1"/>
</dbReference>
<gene>
    <name evidence="2" type="ORF">FYJ29_00910</name>
</gene>
<reference evidence="2 3" key="1">
    <citation type="submission" date="2019-08" db="EMBL/GenBank/DDBJ databases">
        <title>In-depth cultivation of the pig gut microbiome towards novel bacterial diversity and tailored functional studies.</title>
        <authorList>
            <person name="Wylensek D."/>
            <person name="Hitch T.C.A."/>
            <person name="Clavel T."/>
        </authorList>
    </citation>
    <scope>NUCLEOTIDE SEQUENCE [LARGE SCALE GENOMIC DNA]</scope>
    <source>
        <strain evidence="2 3">Oil-RF-744-WCA-WT-10</strain>
    </source>
</reference>
<protein>
    <submittedName>
        <fullName evidence="2">LicD family protein</fullName>
    </submittedName>
</protein>
<organism evidence="2 3">
    <name type="scientific">Sodaliphilus pleomorphus</name>
    <dbReference type="NCBI Taxonomy" id="2606626"/>
    <lineage>
        <taxon>Bacteria</taxon>
        <taxon>Pseudomonadati</taxon>
        <taxon>Bacteroidota</taxon>
        <taxon>Bacteroidia</taxon>
        <taxon>Bacteroidales</taxon>
        <taxon>Muribaculaceae</taxon>
        <taxon>Sodaliphilus</taxon>
    </lineage>
</organism>
<evidence type="ECO:0000313" key="3">
    <source>
        <dbReference type="Proteomes" id="UP000483362"/>
    </source>
</evidence>
<sequence>MLMNHSVFWRQKPGTRHCCSSQIPASIMKKITDIKELRSIQLNILCEIHKFCTAHDITYFLSSGTLLGAVRHKGYIPWDDDLDIYMPRASYERFLQQYHDDGRYRIYAPDRMKKYFYTFAKLVDTSTRLVEEETQGFTIGVYVDIFPLDYIDDDPAVQQHIFDKKKLLYKIRRCKIAKSNPLRSKLGYCCYKMLPVTVTHLEKMIYRLIATSSPTHTVCNLTEAGPLTIKGCFPAADVERQVEIEFEGRKFMTMAGYDDYLTHTYGDYMKLPPVEQRVTHRFEAYWL</sequence>
<dbReference type="AlphaFoldDB" id="A0A6L5XAV1"/>
<accession>A0A6L5XAV1</accession>
<dbReference type="InterPro" id="IPR007074">
    <property type="entry name" value="LicD/FKTN/FKRP_NTP_transf"/>
</dbReference>